<evidence type="ECO:0000259" key="12">
    <source>
        <dbReference type="Pfam" id="PF20656"/>
    </source>
</evidence>
<comment type="caution">
    <text evidence="15">The sequence shown here is derived from an EMBL/GenBank/DDBJ whole genome shotgun (WGS) entry which is preliminary data.</text>
</comment>
<gene>
    <name evidence="10" type="primary">glcB</name>
    <name evidence="15" type="ORF">GCM10009836_64620</name>
</gene>
<evidence type="ECO:0000256" key="10">
    <source>
        <dbReference type="HAMAP-Rule" id="MF_00641"/>
    </source>
</evidence>
<dbReference type="InterPro" id="IPR046363">
    <property type="entry name" value="MS_N_TIM-barrel_dom"/>
</dbReference>
<dbReference type="InterPro" id="IPR011076">
    <property type="entry name" value="Malate_synth_sf"/>
</dbReference>
<keyword evidence="5 10" id="KW-0808">Transferase</keyword>
<feature type="binding site" evidence="10">
    <location>
        <position position="417"/>
    </location>
    <ligand>
        <name>Mg(2+)</name>
        <dbReference type="ChEBI" id="CHEBI:18420"/>
    </ligand>
</feature>
<feature type="binding site" evidence="10">
    <location>
        <begin position="118"/>
        <end position="119"/>
    </location>
    <ligand>
        <name>acetyl-CoA</name>
        <dbReference type="ChEBI" id="CHEBI:57288"/>
    </ligand>
</feature>
<dbReference type="Pfam" id="PF20659">
    <property type="entry name" value="MS_C"/>
    <property type="match status" value="1"/>
</dbReference>
<dbReference type="Proteomes" id="UP001500449">
    <property type="component" value="Unassembled WGS sequence"/>
</dbReference>
<dbReference type="InterPro" id="IPR044856">
    <property type="entry name" value="Malate_synth_C_sf"/>
</dbReference>
<keyword evidence="7 10" id="KW-0460">Magnesium</keyword>
<comment type="caution">
    <text evidence="10">Lacks conserved residue(s) required for the propagation of feature annotation.</text>
</comment>
<dbReference type="Pfam" id="PF20658">
    <property type="entry name" value="MSG_insertion"/>
    <property type="match status" value="1"/>
</dbReference>
<evidence type="ECO:0000259" key="11">
    <source>
        <dbReference type="Pfam" id="PF01274"/>
    </source>
</evidence>
<feature type="binding site" evidence="10">
    <location>
        <position position="417"/>
    </location>
    <ligand>
        <name>glyoxylate</name>
        <dbReference type="ChEBI" id="CHEBI:36655"/>
    </ligand>
</feature>
<feature type="binding site" evidence="10">
    <location>
        <position position="445"/>
    </location>
    <ligand>
        <name>Mg(2+)</name>
        <dbReference type="ChEBI" id="CHEBI:18420"/>
    </ligand>
</feature>
<dbReference type="EC" id="2.3.3.9" evidence="10"/>
<dbReference type="Gene3D" id="1.20.1220.12">
    <property type="entry name" value="Malate synthase, domain III"/>
    <property type="match status" value="1"/>
</dbReference>
<comment type="pathway">
    <text evidence="10">Carbohydrate metabolism; glyoxylate cycle; (S)-malate from isocitrate: step 2/2.</text>
</comment>
<keyword evidence="16" id="KW-1185">Reference proteome</keyword>
<feature type="modified residue" description="Cysteine sulfenic acid (-SOH)" evidence="10">
    <location>
        <position position="600"/>
    </location>
</feature>
<evidence type="ECO:0000256" key="7">
    <source>
        <dbReference type="ARBA" id="ARBA00022842"/>
    </source>
</evidence>
<organism evidence="15 16">
    <name type="scientific">Pseudonocardia ailaonensis</name>
    <dbReference type="NCBI Taxonomy" id="367279"/>
    <lineage>
        <taxon>Bacteria</taxon>
        <taxon>Bacillati</taxon>
        <taxon>Actinomycetota</taxon>
        <taxon>Actinomycetes</taxon>
        <taxon>Pseudonocardiales</taxon>
        <taxon>Pseudonocardiaceae</taxon>
        <taxon>Pseudonocardia</taxon>
    </lineage>
</organism>
<keyword evidence="4 10" id="KW-0816">Tricarboxylic acid cycle</keyword>
<dbReference type="Pfam" id="PF20656">
    <property type="entry name" value="MS_N"/>
    <property type="match status" value="1"/>
</dbReference>
<dbReference type="Gene3D" id="3.20.20.360">
    <property type="entry name" value="Malate synthase, domain 3"/>
    <property type="match status" value="2"/>
</dbReference>
<comment type="similarity">
    <text evidence="10">Belongs to the malate synthase family. GlcB subfamily.</text>
</comment>
<dbReference type="RefSeq" id="WP_344425932.1">
    <property type="nucleotide sequence ID" value="NZ_BAAAQK010000027.1"/>
</dbReference>
<feature type="active site" description="Proton donor" evidence="10">
    <location>
        <position position="614"/>
    </location>
</feature>
<evidence type="ECO:0000256" key="3">
    <source>
        <dbReference type="ARBA" id="ARBA00022490"/>
    </source>
</evidence>
<dbReference type="InterPro" id="IPR001465">
    <property type="entry name" value="Malate_synthase_TIM"/>
</dbReference>
<comment type="function">
    <text evidence="10">Involved in the glycolate utilization. Catalyzes the condensation and subsequent hydrolysis of acetyl-coenzyme A (acetyl-CoA) and glyoxylate to form malate and CoA.</text>
</comment>
<keyword evidence="6 10" id="KW-0479">Metal-binding</keyword>
<comment type="subcellular location">
    <subcellularLocation>
        <location evidence="10">Cytoplasm</location>
    </subcellularLocation>
</comment>
<evidence type="ECO:0000259" key="14">
    <source>
        <dbReference type="Pfam" id="PF20659"/>
    </source>
</evidence>
<proteinExistence type="inferred from homology"/>
<keyword evidence="8 10" id="KW-0558">Oxidation</keyword>
<dbReference type="HAMAP" id="MF_00641">
    <property type="entry name" value="Malate_synth_G"/>
    <property type="match status" value="1"/>
</dbReference>
<feature type="binding site" evidence="10">
    <location>
        <position position="111"/>
    </location>
    <ligand>
        <name>acetyl-CoA</name>
        <dbReference type="ChEBI" id="CHEBI:57288"/>
    </ligand>
</feature>
<feature type="binding site" evidence="10">
    <location>
        <position position="261"/>
    </location>
    <ligand>
        <name>acetyl-CoA</name>
        <dbReference type="ChEBI" id="CHEBI:57288"/>
    </ligand>
</feature>
<dbReference type="SUPFAM" id="SSF51645">
    <property type="entry name" value="Malate synthase G"/>
    <property type="match status" value="1"/>
</dbReference>
<feature type="binding site" evidence="10">
    <location>
        <begin position="442"/>
        <end position="445"/>
    </location>
    <ligand>
        <name>glyoxylate</name>
        <dbReference type="ChEBI" id="CHEBI:36655"/>
    </ligand>
</feature>
<dbReference type="InterPro" id="IPR048357">
    <property type="entry name" value="MSG_insertion"/>
</dbReference>
<dbReference type="NCBIfam" id="NF002825">
    <property type="entry name" value="PRK02999.1"/>
    <property type="match status" value="1"/>
</dbReference>
<evidence type="ECO:0000256" key="5">
    <source>
        <dbReference type="ARBA" id="ARBA00022679"/>
    </source>
</evidence>
<evidence type="ECO:0000256" key="1">
    <source>
        <dbReference type="ARBA" id="ARBA00001946"/>
    </source>
</evidence>
<comment type="cofactor">
    <cofactor evidence="1 10">
        <name>Mg(2+)</name>
        <dbReference type="ChEBI" id="CHEBI:18420"/>
    </cofactor>
</comment>
<feature type="domain" description="Malate synthase C-terminal" evidence="14">
    <location>
        <begin position="575"/>
        <end position="655"/>
    </location>
</feature>
<name>A0ABN2NLS5_9PSEU</name>
<evidence type="ECO:0000313" key="15">
    <source>
        <dbReference type="EMBL" id="GAA1874586.1"/>
    </source>
</evidence>
<dbReference type="InterPro" id="IPR048356">
    <property type="entry name" value="MS_N"/>
</dbReference>
<dbReference type="InterPro" id="IPR048355">
    <property type="entry name" value="MS_C"/>
</dbReference>
<dbReference type="EMBL" id="BAAAQK010000027">
    <property type="protein sequence ID" value="GAA1874586.1"/>
    <property type="molecule type" value="Genomic_DNA"/>
</dbReference>
<dbReference type="PANTHER" id="PTHR42739:SF1">
    <property type="entry name" value="MALATE SYNTHASE G"/>
    <property type="match status" value="1"/>
</dbReference>
<comment type="catalytic activity">
    <reaction evidence="9 10">
        <text>glyoxylate + acetyl-CoA + H2O = (S)-malate + CoA + H(+)</text>
        <dbReference type="Rhea" id="RHEA:18181"/>
        <dbReference type="ChEBI" id="CHEBI:15377"/>
        <dbReference type="ChEBI" id="CHEBI:15378"/>
        <dbReference type="ChEBI" id="CHEBI:15589"/>
        <dbReference type="ChEBI" id="CHEBI:36655"/>
        <dbReference type="ChEBI" id="CHEBI:57287"/>
        <dbReference type="ChEBI" id="CHEBI:57288"/>
        <dbReference type="EC" id="2.3.3.9"/>
    </reaction>
</comment>
<reference evidence="15 16" key="1">
    <citation type="journal article" date="2019" name="Int. J. Syst. Evol. Microbiol.">
        <title>The Global Catalogue of Microorganisms (GCM) 10K type strain sequencing project: providing services to taxonomists for standard genome sequencing and annotation.</title>
        <authorList>
            <consortium name="The Broad Institute Genomics Platform"/>
            <consortium name="The Broad Institute Genome Sequencing Center for Infectious Disease"/>
            <person name="Wu L."/>
            <person name="Ma J."/>
        </authorList>
    </citation>
    <scope>NUCLEOTIDE SEQUENCE [LARGE SCALE GENOMIC DNA]</scope>
    <source>
        <strain evidence="15 16">JCM 16009</strain>
    </source>
</reference>
<feature type="domain" description="Malate synthase N-terminal" evidence="12">
    <location>
        <begin position="12"/>
        <end position="64"/>
    </location>
</feature>
<protein>
    <recommendedName>
        <fullName evidence="10">Malate synthase G</fullName>
        <ecNumber evidence="10">2.3.3.9</ecNumber>
    </recommendedName>
</protein>
<evidence type="ECO:0000256" key="9">
    <source>
        <dbReference type="ARBA" id="ARBA00047918"/>
    </source>
</evidence>
<feature type="active site" description="Proton acceptor" evidence="10">
    <location>
        <position position="325"/>
    </location>
</feature>
<evidence type="ECO:0000256" key="2">
    <source>
        <dbReference type="ARBA" id="ARBA00022435"/>
    </source>
</evidence>
<dbReference type="PANTHER" id="PTHR42739">
    <property type="entry name" value="MALATE SYNTHASE G"/>
    <property type="match status" value="1"/>
</dbReference>
<feature type="binding site" evidence="10">
    <location>
        <position position="526"/>
    </location>
    <ligand>
        <name>acetyl-CoA</name>
        <dbReference type="ChEBI" id="CHEBI:57288"/>
    </ligand>
</feature>
<evidence type="ECO:0000259" key="13">
    <source>
        <dbReference type="Pfam" id="PF20658"/>
    </source>
</evidence>
<keyword evidence="2 10" id="KW-0329">Glyoxylate bypass</keyword>
<sequence>MTAGLQVDPALKEFVEGELLPGLDLAPEDFWAALADLQVRFAPRISELLARRDELQAQIDAWHAAGGPGDPAAYAAFLTEIGYLLPADGPAPISVGAVDPEIAEIPGPQLVVPATVPRYALNAANARWGSLYDAFYGTDALPQDHELAKGYDEKRGAQVIEAADELLDELFPLARGSHAEVTRYVASADGFVAFTGTGESGLADAAQFAGFTERSVLLRRNGLHVELTIDPEHRVGRQHHAGVADVVLESAVTTIVDLEDSVATVDGEDKVSAYRTWLGLMTGELSASFDKGGETLTRTVNGDREYTGPDGAPLTLPGRSVLLVRNVGHHMTTDAVRTAEGAEIAEGVLDALVTAAAAQYDLAGKGRYSNSRTGSVYIVKPKQHGPDEVALTVELFAAVEEKLGLPAKTLKIGIMDEEKRTSVNLANAVAAAGERVIFVNTGFLDRTGDEIHTCFAAGPVIPKGDMKSSTWLTTYEDRNVDVALASGFAHTAQIGKGMWAKPAAMADMLAQKGSQPEQGANCAWVPSPTAATLHALHYLRTDVHAVQDRLAGRETDRAKLLALPLLDRELSAEERTHELETSAQSILGYVVRWVGLGIGCSTVPDLEGVGLMEDRATLRISSQLIANWLHHGLVDEQTVRDTFARMAVLVDEQNAGEPGYPPMAKDLEGSESFQAALELVFTGRTEPNGYTERVLTSWRRKAKQK</sequence>
<dbReference type="InterPro" id="IPR006253">
    <property type="entry name" value="Malate_synthG"/>
</dbReference>
<evidence type="ECO:0000256" key="6">
    <source>
        <dbReference type="ARBA" id="ARBA00022723"/>
    </source>
</evidence>
<dbReference type="Pfam" id="PF01274">
    <property type="entry name" value="MS_TIM-barrel"/>
    <property type="match status" value="1"/>
</dbReference>
<keyword evidence="3 10" id="KW-0963">Cytoplasm</keyword>
<feature type="domain" description="Malate synthase G alpha-beta insertion" evidence="13">
    <location>
        <begin position="151"/>
        <end position="214"/>
    </location>
</feature>
<feature type="binding site" evidence="10">
    <location>
        <position position="325"/>
    </location>
    <ligand>
        <name>glyoxylate</name>
        <dbReference type="ChEBI" id="CHEBI:36655"/>
    </ligand>
</feature>
<feature type="binding site" evidence="10">
    <location>
        <position position="298"/>
    </location>
    <ligand>
        <name>acetyl-CoA</name>
        <dbReference type="ChEBI" id="CHEBI:57288"/>
    </ligand>
</feature>
<comment type="subunit">
    <text evidence="10">Monomer.</text>
</comment>
<evidence type="ECO:0000313" key="16">
    <source>
        <dbReference type="Proteomes" id="UP001500449"/>
    </source>
</evidence>
<evidence type="ECO:0000256" key="8">
    <source>
        <dbReference type="ARBA" id="ARBA00023097"/>
    </source>
</evidence>
<evidence type="ECO:0000256" key="4">
    <source>
        <dbReference type="ARBA" id="ARBA00022532"/>
    </source>
</evidence>
<feature type="domain" description="Malate synthase TIM barrel" evidence="11">
    <location>
        <begin position="321"/>
        <end position="563"/>
    </location>
</feature>
<accession>A0ABN2NLS5</accession>